<evidence type="ECO:0000313" key="3">
    <source>
        <dbReference type="Proteomes" id="UP000032024"/>
    </source>
</evidence>
<keyword evidence="1" id="KW-1133">Transmembrane helix</keyword>
<keyword evidence="1" id="KW-0812">Transmembrane</keyword>
<protein>
    <submittedName>
        <fullName evidence="2">Uncharacterized protein</fullName>
    </submittedName>
</protein>
<dbReference type="AlphaFoldDB" id="A0AAN0WCI0"/>
<dbReference type="EMBL" id="CP010525">
    <property type="protein sequence ID" value="AJO23068.1"/>
    <property type="molecule type" value="Genomic_DNA"/>
</dbReference>
<keyword evidence="1" id="KW-0472">Membrane</keyword>
<name>A0AAN0WCI0_HEYCO</name>
<sequence length="48" mass="5203">MIPPHIRMNTVYSKEIQAASYGIALIYLPIFAQVGLFPGQKVSPGLAT</sequence>
<proteinExistence type="predicted"/>
<dbReference type="Proteomes" id="UP000032024">
    <property type="component" value="Chromosome"/>
</dbReference>
<evidence type="ECO:0000313" key="2">
    <source>
        <dbReference type="EMBL" id="AJO23068.1"/>
    </source>
</evidence>
<accession>A0AAN0WCI0</accession>
<evidence type="ECO:0000256" key="1">
    <source>
        <dbReference type="SAM" id="Phobius"/>
    </source>
</evidence>
<organism evidence="2 3">
    <name type="scientific">Heyndrickxia coagulans</name>
    <name type="common">Weizmannia coagulans</name>
    <dbReference type="NCBI Taxonomy" id="1398"/>
    <lineage>
        <taxon>Bacteria</taxon>
        <taxon>Bacillati</taxon>
        <taxon>Bacillota</taxon>
        <taxon>Bacilli</taxon>
        <taxon>Bacillales</taxon>
        <taxon>Bacillaceae</taxon>
        <taxon>Heyndrickxia</taxon>
    </lineage>
</organism>
<feature type="transmembrane region" description="Helical" evidence="1">
    <location>
        <begin position="21"/>
        <end position="39"/>
    </location>
</feature>
<reference evidence="3" key="1">
    <citation type="submission" date="2015-01" db="EMBL/GenBank/DDBJ databases">
        <title>Comparative genome analysis of Bacillus coagulans HM-08, Clostridium butyricum HM-68, Bacillus subtilis HM-66 and Bacillus paralicheniformis BL-09.</title>
        <authorList>
            <person name="Zhang H."/>
        </authorList>
    </citation>
    <scope>NUCLEOTIDE SEQUENCE [LARGE SCALE GENOMIC DNA]</scope>
    <source>
        <strain evidence="3">HM-08</strain>
    </source>
</reference>
<keyword evidence="3" id="KW-1185">Reference proteome</keyword>
<gene>
    <name evidence="2" type="ORF">SB48_HM08orf03589</name>
</gene>